<dbReference type="OrthoDB" id="3269175at2759"/>
<dbReference type="STRING" id="139825.A0A401GUE0"/>
<gene>
    <name evidence="2" type="ORF">SCP_0803770</name>
</gene>
<feature type="compositionally biased region" description="Basic and acidic residues" evidence="1">
    <location>
        <begin position="102"/>
        <end position="111"/>
    </location>
</feature>
<evidence type="ECO:0000313" key="3">
    <source>
        <dbReference type="Proteomes" id="UP000287166"/>
    </source>
</evidence>
<sequence length="353" mass="39803">MGLKKLDAKSLQPYPNGIGRESEHWPKDPRTGRPYLRFRWSRNAEDDVNSSGLDDIFASIRATGAARVADAVPELRRICDRDLKVKIKAKFIYMAREFRKSERQAAEHENIEAAAEEEVEEEEEEEAEEAGADGEHQARGTRQKATEPVIEVDRAHKNSCVASKLQGRVRKRQNSIYTDKKYDSAFMINAMSDDEDDPTWSHGEVKRYISRAPGYRSETVKQLYISIDAIADKDPDKAKAATTRIRGPEYPDAVRPKAKKLANRIRAWQVNDVLLAENQHWLTSGRVAISGWLWGDDEDPEDSELKRKSVEAGERNGKKRRRVVDSSAVAQAQSRVEALTNGGDINQLFAGLG</sequence>
<dbReference type="Proteomes" id="UP000287166">
    <property type="component" value="Unassembled WGS sequence"/>
</dbReference>
<evidence type="ECO:0000313" key="2">
    <source>
        <dbReference type="EMBL" id="GBE85855.1"/>
    </source>
</evidence>
<organism evidence="2 3">
    <name type="scientific">Sparassis crispa</name>
    <dbReference type="NCBI Taxonomy" id="139825"/>
    <lineage>
        <taxon>Eukaryota</taxon>
        <taxon>Fungi</taxon>
        <taxon>Dikarya</taxon>
        <taxon>Basidiomycota</taxon>
        <taxon>Agaricomycotina</taxon>
        <taxon>Agaricomycetes</taxon>
        <taxon>Polyporales</taxon>
        <taxon>Sparassidaceae</taxon>
        <taxon>Sparassis</taxon>
    </lineage>
</organism>
<dbReference type="RefSeq" id="XP_027616768.1">
    <property type="nucleotide sequence ID" value="XM_027760967.1"/>
</dbReference>
<feature type="region of interest" description="Disordered" evidence="1">
    <location>
        <begin position="299"/>
        <end position="327"/>
    </location>
</feature>
<protein>
    <submittedName>
        <fullName evidence="2">Uncharacterized protein</fullName>
    </submittedName>
</protein>
<keyword evidence="3" id="KW-1185">Reference proteome</keyword>
<dbReference type="GeneID" id="38782772"/>
<accession>A0A401GUE0</accession>
<dbReference type="AlphaFoldDB" id="A0A401GUE0"/>
<dbReference type="InParanoid" id="A0A401GUE0"/>
<proteinExistence type="predicted"/>
<feature type="compositionally biased region" description="Basic and acidic residues" evidence="1">
    <location>
        <begin position="20"/>
        <end position="31"/>
    </location>
</feature>
<comment type="caution">
    <text evidence="2">The sequence shown here is derived from an EMBL/GenBank/DDBJ whole genome shotgun (WGS) entry which is preliminary data.</text>
</comment>
<reference evidence="2 3" key="1">
    <citation type="journal article" date="2018" name="Sci. Rep.">
        <title>Genome sequence of the cauliflower mushroom Sparassis crispa (Hanabiratake) and its association with beneficial usage.</title>
        <authorList>
            <person name="Kiyama R."/>
            <person name="Furutani Y."/>
            <person name="Kawaguchi K."/>
            <person name="Nakanishi T."/>
        </authorList>
    </citation>
    <scope>NUCLEOTIDE SEQUENCE [LARGE SCALE GENOMIC DNA]</scope>
</reference>
<feature type="region of interest" description="Disordered" evidence="1">
    <location>
        <begin position="1"/>
        <end position="32"/>
    </location>
</feature>
<feature type="compositionally biased region" description="Acidic residues" evidence="1">
    <location>
        <begin position="114"/>
        <end position="132"/>
    </location>
</feature>
<name>A0A401GUE0_9APHY</name>
<evidence type="ECO:0000256" key="1">
    <source>
        <dbReference type="SAM" id="MobiDB-lite"/>
    </source>
</evidence>
<feature type="compositionally biased region" description="Basic and acidic residues" evidence="1">
    <location>
        <begin position="303"/>
        <end position="316"/>
    </location>
</feature>
<dbReference type="EMBL" id="BFAD01000008">
    <property type="protein sequence ID" value="GBE85855.1"/>
    <property type="molecule type" value="Genomic_DNA"/>
</dbReference>
<feature type="region of interest" description="Disordered" evidence="1">
    <location>
        <begin position="102"/>
        <end position="149"/>
    </location>
</feature>